<protein>
    <submittedName>
        <fullName evidence="2">Uncharacterized protein</fullName>
    </submittedName>
</protein>
<dbReference type="Gramene" id="Solyc04g025535.1.1">
    <property type="protein sequence ID" value="Solyc04g025535.1.1"/>
    <property type="gene ID" value="Solyc04g025535.1"/>
</dbReference>
<dbReference type="Pfam" id="PF02519">
    <property type="entry name" value="Auxin_inducible"/>
    <property type="match status" value="1"/>
</dbReference>
<dbReference type="EnsemblPlants" id="Solyc04g025535.1.1">
    <property type="protein sequence ID" value="Solyc04g025535.1.1"/>
    <property type="gene ID" value="Solyc04g025535.1"/>
</dbReference>
<reference evidence="2" key="2">
    <citation type="submission" date="2019-01" db="UniProtKB">
        <authorList>
            <consortium name="EnsemblPlants"/>
        </authorList>
    </citation>
    <scope>IDENTIFICATION</scope>
    <source>
        <strain evidence="2">cv. Heinz 1706</strain>
    </source>
</reference>
<evidence type="ECO:0000313" key="2">
    <source>
        <dbReference type="EnsemblPlants" id="Solyc04g025535.1.1"/>
    </source>
</evidence>
<comment type="similarity">
    <text evidence="1">Belongs to the ARG7 family.</text>
</comment>
<dbReference type="AlphaFoldDB" id="A0A3Q7FZJ4"/>
<dbReference type="InterPro" id="IPR003676">
    <property type="entry name" value="SAUR_fam"/>
</dbReference>
<sequence length="84" mass="9711">LKERFEDLMQRIGVVYVQGTRILRRFSNSTGVPKCHWGVYVGVNQKKRFVVPISYLNQPLSQDLLTQDEEEFGFNHQMGGLTIP</sequence>
<evidence type="ECO:0000256" key="1">
    <source>
        <dbReference type="ARBA" id="ARBA00006974"/>
    </source>
</evidence>
<dbReference type="PANTHER" id="PTHR31929">
    <property type="entry name" value="SAUR-LIKE AUXIN-RESPONSIVE PROTEIN FAMILY-RELATED"/>
    <property type="match status" value="1"/>
</dbReference>
<accession>A0A3Q7FZJ4</accession>
<keyword evidence="3" id="KW-1185">Reference proteome</keyword>
<dbReference type="GO" id="GO:0009733">
    <property type="term" value="P:response to auxin"/>
    <property type="evidence" value="ECO:0007669"/>
    <property type="project" value="InterPro"/>
</dbReference>
<reference evidence="2" key="1">
    <citation type="journal article" date="2012" name="Nature">
        <title>The tomato genome sequence provides insights into fleshy fruit evolution.</title>
        <authorList>
            <consortium name="Tomato Genome Consortium"/>
        </authorList>
    </citation>
    <scope>NUCLEOTIDE SEQUENCE [LARGE SCALE GENOMIC DNA]</scope>
    <source>
        <strain evidence="2">cv. Heinz 1706</strain>
    </source>
</reference>
<dbReference type="InParanoid" id="A0A3Q7FZJ4"/>
<name>A0A3Q7FZJ4_SOLLC</name>
<dbReference type="STRING" id="4081.A0A3Q7FZJ4"/>
<organism evidence="2">
    <name type="scientific">Solanum lycopersicum</name>
    <name type="common">Tomato</name>
    <name type="synonym">Lycopersicon esculentum</name>
    <dbReference type="NCBI Taxonomy" id="4081"/>
    <lineage>
        <taxon>Eukaryota</taxon>
        <taxon>Viridiplantae</taxon>
        <taxon>Streptophyta</taxon>
        <taxon>Embryophyta</taxon>
        <taxon>Tracheophyta</taxon>
        <taxon>Spermatophyta</taxon>
        <taxon>Magnoliopsida</taxon>
        <taxon>eudicotyledons</taxon>
        <taxon>Gunneridae</taxon>
        <taxon>Pentapetalae</taxon>
        <taxon>asterids</taxon>
        <taxon>lamiids</taxon>
        <taxon>Solanales</taxon>
        <taxon>Solanaceae</taxon>
        <taxon>Solanoideae</taxon>
        <taxon>Solaneae</taxon>
        <taxon>Solanum</taxon>
        <taxon>Solanum subgen. Lycopersicon</taxon>
    </lineage>
</organism>
<dbReference type="Proteomes" id="UP000004994">
    <property type="component" value="Chromosome 4"/>
</dbReference>
<evidence type="ECO:0000313" key="3">
    <source>
        <dbReference type="Proteomes" id="UP000004994"/>
    </source>
</evidence>
<proteinExistence type="inferred from homology"/>